<keyword evidence="3" id="KW-1185">Reference proteome</keyword>
<dbReference type="Proteomes" id="UP000519439">
    <property type="component" value="Unassembled WGS sequence"/>
</dbReference>
<name>A0A7W6ICD9_9HYPH</name>
<feature type="transmembrane region" description="Helical" evidence="1">
    <location>
        <begin position="12"/>
        <end position="33"/>
    </location>
</feature>
<comment type="caution">
    <text evidence="2">The sequence shown here is derived from an EMBL/GenBank/DDBJ whole genome shotgun (WGS) entry which is preliminary data.</text>
</comment>
<keyword evidence="1" id="KW-1133">Transmembrane helix</keyword>
<accession>A0A7W6ICD9</accession>
<keyword evidence="1" id="KW-0472">Membrane</keyword>
<reference evidence="2 3" key="1">
    <citation type="submission" date="2020-08" db="EMBL/GenBank/DDBJ databases">
        <title>Genomic Encyclopedia of Type Strains, Phase IV (KMG-IV): sequencing the most valuable type-strain genomes for metagenomic binning, comparative biology and taxonomic classification.</title>
        <authorList>
            <person name="Goeker M."/>
        </authorList>
    </citation>
    <scope>NUCLEOTIDE SEQUENCE [LARGE SCALE GENOMIC DNA]</scope>
    <source>
        <strain evidence="2 3">DSM 15743</strain>
    </source>
</reference>
<proteinExistence type="predicted"/>
<evidence type="ECO:0000313" key="3">
    <source>
        <dbReference type="Proteomes" id="UP000519439"/>
    </source>
</evidence>
<dbReference type="AlphaFoldDB" id="A0A7W6ICD9"/>
<gene>
    <name evidence="2" type="ORF">GGR34_000454</name>
</gene>
<sequence length="34" mass="3600">MDRKSGISIGAAFVLGGVSWLLIAWVAAMFLGFD</sequence>
<dbReference type="EMBL" id="JACIDC010000001">
    <property type="protein sequence ID" value="MBB4038825.1"/>
    <property type="molecule type" value="Genomic_DNA"/>
</dbReference>
<protein>
    <submittedName>
        <fullName evidence="2">Uncharacterized protein</fullName>
    </submittedName>
</protein>
<evidence type="ECO:0000313" key="2">
    <source>
        <dbReference type="EMBL" id="MBB4038825.1"/>
    </source>
</evidence>
<evidence type="ECO:0000256" key="1">
    <source>
        <dbReference type="SAM" id="Phobius"/>
    </source>
</evidence>
<organism evidence="2 3">
    <name type="scientific">Microvirga flocculans</name>
    <dbReference type="NCBI Taxonomy" id="217168"/>
    <lineage>
        <taxon>Bacteria</taxon>
        <taxon>Pseudomonadati</taxon>
        <taxon>Pseudomonadota</taxon>
        <taxon>Alphaproteobacteria</taxon>
        <taxon>Hyphomicrobiales</taxon>
        <taxon>Methylobacteriaceae</taxon>
        <taxon>Microvirga</taxon>
    </lineage>
</organism>
<keyword evidence="1" id="KW-0812">Transmembrane</keyword>